<evidence type="ECO:0000313" key="1">
    <source>
        <dbReference type="EMBL" id="GBO22445.1"/>
    </source>
</evidence>
<evidence type="ECO:0000313" key="2">
    <source>
        <dbReference type="Proteomes" id="UP000499080"/>
    </source>
</evidence>
<protein>
    <submittedName>
        <fullName evidence="1">Uncharacterized protein</fullName>
    </submittedName>
</protein>
<name>A0A4Y2VAX9_ARAVE</name>
<dbReference type="Proteomes" id="UP000499080">
    <property type="component" value="Unassembled WGS sequence"/>
</dbReference>
<gene>
    <name evidence="1" type="ORF">AVEN_100754_1</name>
</gene>
<dbReference type="OrthoDB" id="2311201at2759"/>
<keyword evidence="2" id="KW-1185">Reference proteome</keyword>
<organism evidence="1 2">
    <name type="scientific">Araneus ventricosus</name>
    <name type="common">Orbweaver spider</name>
    <name type="synonym">Epeira ventricosa</name>
    <dbReference type="NCBI Taxonomy" id="182803"/>
    <lineage>
        <taxon>Eukaryota</taxon>
        <taxon>Metazoa</taxon>
        <taxon>Ecdysozoa</taxon>
        <taxon>Arthropoda</taxon>
        <taxon>Chelicerata</taxon>
        <taxon>Arachnida</taxon>
        <taxon>Araneae</taxon>
        <taxon>Araneomorphae</taxon>
        <taxon>Entelegynae</taxon>
        <taxon>Araneoidea</taxon>
        <taxon>Araneidae</taxon>
        <taxon>Araneus</taxon>
    </lineage>
</organism>
<comment type="caution">
    <text evidence="1">The sequence shown here is derived from an EMBL/GenBank/DDBJ whole genome shotgun (WGS) entry which is preliminary data.</text>
</comment>
<accession>A0A4Y2VAX9</accession>
<reference evidence="1 2" key="1">
    <citation type="journal article" date="2019" name="Sci. Rep.">
        <title>Orb-weaving spider Araneus ventricosus genome elucidates the spidroin gene catalogue.</title>
        <authorList>
            <person name="Kono N."/>
            <person name="Nakamura H."/>
            <person name="Ohtoshi R."/>
            <person name="Moran D.A.P."/>
            <person name="Shinohara A."/>
            <person name="Yoshida Y."/>
            <person name="Fujiwara M."/>
            <person name="Mori M."/>
            <person name="Tomita M."/>
            <person name="Arakawa K."/>
        </authorList>
    </citation>
    <scope>NUCLEOTIDE SEQUENCE [LARGE SCALE GENOMIC DNA]</scope>
</reference>
<dbReference type="InterPro" id="IPR036397">
    <property type="entry name" value="RNaseH_sf"/>
</dbReference>
<dbReference type="Gene3D" id="3.30.420.10">
    <property type="entry name" value="Ribonuclease H-like superfamily/Ribonuclease H"/>
    <property type="match status" value="1"/>
</dbReference>
<sequence length="169" mass="18607">MVLGWKPNLAGVYGPPAGVARKLGKVSSASSYRTSKLRGPPQKGPSITSKREVNITKLNILQVLHALQQIILLMSLRSKEELRISLLHSHLLHSYGTIQSGGASVMVWDVCGWRDLGPLIRLETTMTGDRYLSILSDHLHSFMSIVHSDGLRQFQQDNATPHMSTVAAK</sequence>
<proteinExistence type="predicted"/>
<dbReference type="EMBL" id="BGPR01045519">
    <property type="protein sequence ID" value="GBO22445.1"/>
    <property type="molecule type" value="Genomic_DNA"/>
</dbReference>
<dbReference type="GO" id="GO:0003676">
    <property type="term" value="F:nucleic acid binding"/>
    <property type="evidence" value="ECO:0007669"/>
    <property type="project" value="InterPro"/>
</dbReference>
<dbReference type="AlphaFoldDB" id="A0A4Y2VAX9"/>